<evidence type="ECO:0000313" key="2">
    <source>
        <dbReference type="EMBL" id="RMB61726.1"/>
    </source>
</evidence>
<keyword evidence="1" id="KW-0812">Transmembrane</keyword>
<protein>
    <submittedName>
        <fullName evidence="2">Uncharacterized protein</fullName>
    </submittedName>
</protein>
<sequence length="109" mass="11411">MQTAATIMAASVFLLPVALGKVAELILKSTNPDDIDVTVPLAYLRTLLVVSFSLTGIWLVVAVATLVVLQRREGTAAARNAWLVLGVQVVLGVLFLVLQGVLNGVNDGG</sequence>
<accession>A0A3M0GWJ7</accession>
<organism evidence="2 3">
    <name type="scientific">Tessaracoccus antarcticus</name>
    <dbReference type="NCBI Taxonomy" id="2479848"/>
    <lineage>
        <taxon>Bacteria</taxon>
        <taxon>Bacillati</taxon>
        <taxon>Actinomycetota</taxon>
        <taxon>Actinomycetes</taxon>
        <taxon>Propionibacteriales</taxon>
        <taxon>Propionibacteriaceae</taxon>
        <taxon>Tessaracoccus</taxon>
    </lineage>
</organism>
<reference evidence="2 3" key="1">
    <citation type="submission" date="2018-10" db="EMBL/GenBank/DDBJ databases">
        <title>Tessaracoccus antarcticuss sp. nov., isolated from sediment.</title>
        <authorList>
            <person name="Zhou L.Y."/>
            <person name="Du Z.J."/>
        </authorList>
    </citation>
    <scope>NUCLEOTIDE SEQUENCE [LARGE SCALE GENOMIC DNA]</scope>
    <source>
        <strain evidence="2 3">JDX10</strain>
    </source>
</reference>
<gene>
    <name evidence="2" type="ORF">EAX62_03630</name>
</gene>
<evidence type="ECO:0000313" key="3">
    <source>
        <dbReference type="Proteomes" id="UP000275256"/>
    </source>
</evidence>
<keyword evidence="3" id="KW-1185">Reference proteome</keyword>
<keyword evidence="1" id="KW-1133">Transmembrane helix</keyword>
<evidence type="ECO:0000256" key="1">
    <source>
        <dbReference type="SAM" id="Phobius"/>
    </source>
</evidence>
<comment type="caution">
    <text evidence="2">The sequence shown here is derived from an EMBL/GenBank/DDBJ whole genome shotgun (WGS) entry which is preliminary data.</text>
</comment>
<proteinExistence type="predicted"/>
<feature type="transmembrane region" description="Helical" evidence="1">
    <location>
        <begin position="44"/>
        <end position="69"/>
    </location>
</feature>
<keyword evidence="1" id="KW-0472">Membrane</keyword>
<dbReference type="Proteomes" id="UP000275256">
    <property type="component" value="Unassembled WGS sequence"/>
</dbReference>
<name>A0A3M0GWJ7_9ACTN</name>
<feature type="transmembrane region" description="Helical" evidence="1">
    <location>
        <begin position="81"/>
        <end position="102"/>
    </location>
</feature>
<dbReference type="EMBL" id="REFW01000001">
    <property type="protein sequence ID" value="RMB61726.1"/>
    <property type="molecule type" value="Genomic_DNA"/>
</dbReference>
<dbReference type="AlphaFoldDB" id="A0A3M0GWJ7"/>